<evidence type="ECO:0000313" key="9">
    <source>
        <dbReference type="EnsemblMetazoa" id="AFUN020864-PA"/>
    </source>
</evidence>
<comment type="subcellular location">
    <subcellularLocation>
        <location evidence="1">Nucleus</location>
        <location evidence="1">Nuclear pore complex</location>
    </subcellularLocation>
</comment>
<feature type="region of interest" description="Disordered" evidence="8">
    <location>
        <begin position="190"/>
        <end position="212"/>
    </location>
</feature>
<evidence type="ECO:0000256" key="3">
    <source>
        <dbReference type="ARBA" id="ARBA00022816"/>
    </source>
</evidence>
<dbReference type="PANTHER" id="PTHR13257:SF0">
    <property type="entry name" value="NUCLEAR PORE COMPLEX PROTEIN NUP88"/>
    <property type="match status" value="1"/>
</dbReference>
<keyword evidence="2" id="KW-0813">Transport</keyword>
<dbReference type="SUPFAM" id="SSF50978">
    <property type="entry name" value="WD40 repeat-like"/>
    <property type="match status" value="1"/>
</dbReference>
<dbReference type="GO" id="GO:0000055">
    <property type="term" value="P:ribosomal large subunit export from nucleus"/>
    <property type="evidence" value="ECO:0007669"/>
    <property type="project" value="InterPro"/>
</dbReference>
<accession>A0A4Y0BSD4</accession>
<dbReference type="Pfam" id="PF10168">
    <property type="entry name" value="Nup88"/>
    <property type="match status" value="1"/>
</dbReference>
<dbReference type="GO" id="GO:0000056">
    <property type="term" value="P:ribosomal small subunit export from nucleus"/>
    <property type="evidence" value="ECO:0007669"/>
    <property type="project" value="InterPro"/>
</dbReference>
<dbReference type="STRING" id="62324.A0A4Y0BSD4"/>
<dbReference type="VEuPathDB" id="VectorBase:AFUN2_008299"/>
<reference evidence="9" key="1">
    <citation type="submission" date="2020-05" db="UniProtKB">
        <authorList>
            <consortium name="EnsemblMetazoa"/>
        </authorList>
    </citation>
    <scope>IDENTIFICATION</scope>
    <source>
        <strain evidence="9">FUMOZ</strain>
    </source>
</reference>
<dbReference type="GO" id="GO:0006406">
    <property type="term" value="P:mRNA export from nucleus"/>
    <property type="evidence" value="ECO:0007669"/>
    <property type="project" value="TreeGrafter"/>
</dbReference>
<evidence type="ECO:0000256" key="6">
    <source>
        <dbReference type="ARBA" id="ARBA00023132"/>
    </source>
</evidence>
<proteinExistence type="predicted"/>
<name>A0A4Y0BSD4_ANOFN</name>
<evidence type="ECO:0000256" key="5">
    <source>
        <dbReference type="ARBA" id="ARBA00023010"/>
    </source>
</evidence>
<keyword evidence="5" id="KW-0811">Translocation</keyword>
<dbReference type="GO" id="GO:0017056">
    <property type="term" value="F:structural constituent of nuclear pore"/>
    <property type="evidence" value="ECO:0007669"/>
    <property type="project" value="InterPro"/>
</dbReference>
<protein>
    <submittedName>
        <fullName evidence="9">Uncharacterized protein</fullName>
    </submittedName>
</protein>
<sequence>MATKTDSFGFNETKLFQVARDCSPDDHKHTQNLVESKDDMLFVWNAKNCCVLALNWRAAASRKKDNLKHQTLIPSAPQNFTVEKILPSTDGTFLALAGPKGVSIIELPRRWGPNGQYQNGKECIICRAYNLDEHLFTENAMLELLQIRWHPASPTDSHLLALLSDNSIRVYDVTRCVMYGALDRHQHRKPSSVPVAVRQAANTPPLPASSRVAGEQRVLGRNHFEARLS</sequence>
<dbReference type="GO" id="GO:0005643">
    <property type="term" value="C:nuclear pore"/>
    <property type="evidence" value="ECO:0007669"/>
    <property type="project" value="UniProtKB-SubCell"/>
</dbReference>
<dbReference type="InterPro" id="IPR019321">
    <property type="entry name" value="Nucleoporin_Nup88"/>
</dbReference>
<dbReference type="EnsemblMetazoa" id="AFUN020864-RA">
    <property type="protein sequence ID" value="AFUN020864-PA"/>
    <property type="gene ID" value="AFUN020864"/>
</dbReference>
<dbReference type="InterPro" id="IPR036322">
    <property type="entry name" value="WD40_repeat_dom_sf"/>
</dbReference>
<dbReference type="InterPro" id="IPR037700">
    <property type="entry name" value="NUP88/NUP82"/>
</dbReference>
<evidence type="ECO:0000256" key="1">
    <source>
        <dbReference type="ARBA" id="ARBA00004567"/>
    </source>
</evidence>
<evidence type="ECO:0000256" key="8">
    <source>
        <dbReference type="SAM" id="MobiDB-lite"/>
    </source>
</evidence>
<keyword evidence="3" id="KW-0509">mRNA transport</keyword>
<dbReference type="VEuPathDB" id="VectorBase:AFUN020864"/>
<organism evidence="9">
    <name type="scientific">Anopheles funestus</name>
    <name type="common">African malaria mosquito</name>
    <dbReference type="NCBI Taxonomy" id="62324"/>
    <lineage>
        <taxon>Eukaryota</taxon>
        <taxon>Metazoa</taxon>
        <taxon>Ecdysozoa</taxon>
        <taxon>Arthropoda</taxon>
        <taxon>Hexapoda</taxon>
        <taxon>Insecta</taxon>
        <taxon>Pterygota</taxon>
        <taxon>Neoptera</taxon>
        <taxon>Endopterygota</taxon>
        <taxon>Diptera</taxon>
        <taxon>Nematocera</taxon>
        <taxon>Culicoidea</taxon>
        <taxon>Culicidae</taxon>
        <taxon>Anophelinae</taxon>
        <taxon>Anopheles</taxon>
    </lineage>
</organism>
<dbReference type="AlphaFoldDB" id="A0A4Y0BSD4"/>
<keyword evidence="4" id="KW-0653">Protein transport</keyword>
<dbReference type="PANTHER" id="PTHR13257">
    <property type="entry name" value="NUCLEOPORIN NUP84-RELATED"/>
    <property type="match status" value="1"/>
</dbReference>
<dbReference type="GO" id="GO:0006606">
    <property type="term" value="P:protein import into nucleus"/>
    <property type="evidence" value="ECO:0007669"/>
    <property type="project" value="TreeGrafter"/>
</dbReference>
<evidence type="ECO:0000256" key="2">
    <source>
        <dbReference type="ARBA" id="ARBA00022448"/>
    </source>
</evidence>
<keyword evidence="6" id="KW-0906">Nuclear pore complex</keyword>
<keyword evidence="7" id="KW-0539">Nucleus</keyword>
<evidence type="ECO:0000256" key="7">
    <source>
        <dbReference type="ARBA" id="ARBA00023242"/>
    </source>
</evidence>
<evidence type="ECO:0000256" key="4">
    <source>
        <dbReference type="ARBA" id="ARBA00022927"/>
    </source>
</evidence>